<organism evidence="4 5">
    <name type="scientific">Labeo rohita</name>
    <name type="common">Indian major carp</name>
    <name type="synonym">Cyprinus rohita</name>
    <dbReference type="NCBI Taxonomy" id="84645"/>
    <lineage>
        <taxon>Eukaryota</taxon>
        <taxon>Metazoa</taxon>
        <taxon>Chordata</taxon>
        <taxon>Craniata</taxon>
        <taxon>Vertebrata</taxon>
        <taxon>Euteleostomi</taxon>
        <taxon>Actinopterygii</taxon>
        <taxon>Neopterygii</taxon>
        <taxon>Teleostei</taxon>
        <taxon>Ostariophysi</taxon>
        <taxon>Cypriniformes</taxon>
        <taxon>Cyprinidae</taxon>
        <taxon>Labeoninae</taxon>
        <taxon>Labeonini</taxon>
        <taxon>Labeo</taxon>
    </lineage>
</organism>
<gene>
    <name evidence="4" type="ORF">H4Q32_028502</name>
</gene>
<evidence type="ECO:0000259" key="3">
    <source>
        <dbReference type="PROSITE" id="PS50158"/>
    </source>
</evidence>
<comment type="caution">
    <text evidence="4">The sequence shown here is derived from an EMBL/GenBank/DDBJ whole genome shotgun (WGS) entry which is preliminary data.</text>
</comment>
<name>A0ABQ8L2E6_LABRO</name>
<accession>A0ABQ8L2E6</accession>
<feature type="domain" description="CCHC-type" evidence="3">
    <location>
        <begin position="96"/>
        <end position="111"/>
    </location>
</feature>
<dbReference type="Proteomes" id="UP000830375">
    <property type="component" value="Unassembled WGS sequence"/>
</dbReference>
<evidence type="ECO:0000313" key="5">
    <source>
        <dbReference type="Proteomes" id="UP000830375"/>
    </source>
</evidence>
<evidence type="ECO:0000256" key="2">
    <source>
        <dbReference type="SAM" id="MobiDB-lite"/>
    </source>
</evidence>
<sequence length="481" mass="54275">MNKAIVVFLKMEQLVNQLTEIGLWVRETFVPVIPLASPATKITISNVPPFVSNNAIVKELQIFMLLTSPERTLEISFRVNHGEDSYMVYARTDNLKCFECGDLGHKQFSCPHKNAINNVDDTEERDQTNIQAIEGGSGDEFDGLSQCTDDSMSLRDEEQWSEEYEMTKANKGDMYTVEQINAFLDETKGKSVEVGDFFPDLDKFVASVMWARKIFRVGSLGQIQKEISLHRVVSLGPATKFRLHHMQCPLVQGTGKNIFWNGVSRPDMMPGQLPHMPPPLPVKGLCVDGDDGHRPSSARQRRTLQLDSRMESHKRFACPRMDEQRASTSREDINNNDQQTGDSEEKKGEEQEEGQQRVEQPGCSYVTESSRRAEQVIDKSEVKSGVVVQAEGGEENMVDEMDVLSQCTDDGTRDDDQRSDVSRGNDKGLYTVEQINSLLDKTKGKAGVEVGDFFPDIDKFISSMMWARKMSSYEELSQQKR</sequence>
<keyword evidence="1" id="KW-0479">Metal-binding</keyword>
<reference evidence="4 5" key="1">
    <citation type="submission" date="2022-01" db="EMBL/GenBank/DDBJ databases">
        <title>A high-quality chromosome-level genome assembly of rohu carp, Labeo rohita.</title>
        <authorList>
            <person name="Arick M.A. II"/>
            <person name="Hsu C.-Y."/>
            <person name="Magbanua Z."/>
            <person name="Pechanova O."/>
            <person name="Grover C."/>
            <person name="Miller E."/>
            <person name="Thrash A."/>
            <person name="Ezzel L."/>
            <person name="Alam S."/>
            <person name="Benzie J."/>
            <person name="Hamilton M."/>
            <person name="Karsi A."/>
            <person name="Lawrence M.L."/>
            <person name="Peterson D.G."/>
        </authorList>
    </citation>
    <scope>NUCLEOTIDE SEQUENCE [LARGE SCALE GENOMIC DNA]</scope>
    <source>
        <strain evidence="5">BAU-BD-2019</strain>
        <tissue evidence="4">Blood</tissue>
    </source>
</reference>
<proteinExistence type="predicted"/>
<dbReference type="InterPro" id="IPR001878">
    <property type="entry name" value="Znf_CCHC"/>
</dbReference>
<keyword evidence="1" id="KW-0862">Zinc</keyword>
<evidence type="ECO:0000256" key="1">
    <source>
        <dbReference type="PROSITE-ProRule" id="PRU00047"/>
    </source>
</evidence>
<keyword evidence="1" id="KW-0863">Zinc-finger</keyword>
<protein>
    <submittedName>
        <fullName evidence="4">Transposon TX1 uncharacterized 82 kDa protein</fullName>
    </submittedName>
</protein>
<dbReference type="SUPFAM" id="SSF57756">
    <property type="entry name" value="Retrovirus zinc finger-like domains"/>
    <property type="match status" value="1"/>
</dbReference>
<evidence type="ECO:0000313" key="4">
    <source>
        <dbReference type="EMBL" id="KAI2644584.1"/>
    </source>
</evidence>
<feature type="compositionally biased region" description="Basic and acidic residues" evidence="2">
    <location>
        <begin position="308"/>
        <end position="333"/>
    </location>
</feature>
<keyword evidence="5" id="KW-1185">Reference proteome</keyword>
<dbReference type="InterPro" id="IPR036875">
    <property type="entry name" value="Znf_CCHC_sf"/>
</dbReference>
<feature type="region of interest" description="Disordered" evidence="2">
    <location>
        <begin position="271"/>
        <end position="372"/>
    </location>
</feature>
<dbReference type="EMBL" id="JACTAM010002487">
    <property type="protein sequence ID" value="KAI2644584.1"/>
    <property type="molecule type" value="Genomic_DNA"/>
</dbReference>
<dbReference type="PROSITE" id="PS50158">
    <property type="entry name" value="ZF_CCHC"/>
    <property type="match status" value="1"/>
</dbReference>